<keyword evidence="2" id="KW-0479">Metal-binding</keyword>
<evidence type="ECO:0000256" key="8">
    <source>
        <dbReference type="PIRNR" id="PIRNR025024"/>
    </source>
</evidence>
<proteinExistence type="predicted"/>
<evidence type="ECO:0000259" key="12">
    <source>
        <dbReference type="PROSITE" id="PS50135"/>
    </source>
</evidence>
<dbReference type="Pfam" id="PF25299">
    <property type="entry name" value="ZZ_ADA2"/>
    <property type="match status" value="1"/>
</dbReference>
<dbReference type="InterPro" id="IPR055141">
    <property type="entry name" value="TADA2A_B-like_dom"/>
</dbReference>
<dbReference type="STRING" id="1262450.S3C3N5"/>
<gene>
    <name evidence="15" type="ORF">F503_02524</name>
</gene>
<evidence type="ECO:0000256" key="6">
    <source>
        <dbReference type="ARBA" id="ARBA00023163"/>
    </source>
</evidence>
<dbReference type="InterPro" id="IPR016827">
    <property type="entry name" value="Ada2/TADA2"/>
</dbReference>
<dbReference type="GO" id="GO:0000124">
    <property type="term" value="C:SAGA complex"/>
    <property type="evidence" value="ECO:0007669"/>
    <property type="project" value="EnsemblFungi"/>
</dbReference>
<dbReference type="HOGENOM" id="CLU_018273_1_0_1"/>
<evidence type="ECO:0000256" key="5">
    <source>
        <dbReference type="ARBA" id="ARBA00023015"/>
    </source>
</evidence>
<evidence type="ECO:0000313" key="16">
    <source>
        <dbReference type="Proteomes" id="UP000016923"/>
    </source>
</evidence>
<keyword evidence="4" id="KW-0862">Zinc</keyword>
<dbReference type="AlphaFoldDB" id="S3C3N5"/>
<evidence type="ECO:0000256" key="9">
    <source>
        <dbReference type="PROSITE-ProRule" id="PRU00228"/>
    </source>
</evidence>
<dbReference type="GO" id="GO:0006357">
    <property type="term" value="P:regulation of transcription by RNA polymerase II"/>
    <property type="evidence" value="ECO:0007669"/>
    <property type="project" value="EnsemblFungi"/>
</dbReference>
<dbReference type="SMART" id="SM00291">
    <property type="entry name" value="ZnF_ZZ"/>
    <property type="match status" value="1"/>
</dbReference>
<name>S3C3N5_OPHP1</name>
<dbReference type="InterPro" id="IPR007526">
    <property type="entry name" value="SWIRM"/>
</dbReference>
<dbReference type="GO" id="GO:0000781">
    <property type="term" value="C:chromosome, telomeric region"/>
    <property type="evidence" value="ECO:0007669"/>
    <property type="project" value="GOC"/>
</dbReference>
<dbReference type="CDD" id="cd02335">
    <property type="entry name" value="ZZ_ADA2"/>
    <property type="match status" value="1"/>
</dbReference>
<evidence type="ECO:0000256" key="1">
    <source>
        <dbReference type="ARBA" id="ARBA00004123"/>
    </source>
</evidence>
<dbReference type="GO" id="GO:0001786">
    <property type="term" value="F:phosphatidylserine binding"/>
    <property type="evidence" value="ECO:0007669"/>
    <property type="project" value="EnsemblFungi"/>
</dbReference>
<evidence type="ECO:0000256" key="10">
    <source>
        <dbReference type="SAM" id="MobiDB-lite"/>
    </source>
</evidence>
<feature type="domain" description="SANT" evidence="14">
    <location>
        <begin position="77"/>
        <end position="130"/>
    </location>
</feature>
<comment type="subcellular location">
    <subcellularLocation>
        <location evidence="1 8">Nucleus</location>
    </subcellularLocation>
</comment>
<dbReference type="GO" id="GO:0008270">
    <property type="term" value="F:zinc ion binding"/>
    <property type="evidence" value="ECO:0007669"/>
    <property type="project" value="UniProtKB-KW"/>
</dbReference>
<feature type="domain" description="SWIRM" evidence="13">
    <location>
        <begin position="452"/>
        <end position="540"/>
    </location>
</feature>
<dbReference type="Pfam" id="PF22941">
    <property type="entry name" value="TADA2A-like_3rd"/>
    <property type="match status" value="1"/>
</dbReference>
<reference evidence="15 16" key="1">
    <citation type="journal article" date="2013" name="BMC Genomics">
        <title>The genome and transcriptome of the pine saprophyte Ophiostoma piceae, and a comparison with the bark beetle-associated pine pathogen Grosmannia clavigera.</title>
        <authorList>
            <person name="Haridas S."/>
            <person name="Wang Y."/>
            <person name="Lim L."/>
            <person name="Massoumi Alamouti S."/>
            <person name="Jackman S."/>
            <person name="Docking R."/>
            <person name="Robertson G."/>
            <person name="Birol I."/>
            <person name="Bohlmann J."/>
            <person name="Breuil C."/>
        </authorList>
    </citation>
    <scope>NUCLEOTIDE SEQUENCE [LARGE SCALE GENOMIC DNA]</scope>
    <source>
        <strain evidence="15 16">UAMH 11346</strain>
    </source>
</reference>
<dbReference type="Proteomes" id="UP000016923">
    <property type="component" value="Unassembled WGS sequence"/>
</dbReference>
<accession>S3C3N5</accession>
<feature type="compositionally biased region" description="Polar residues" evidence="10">
    <location>
        <begin position="173"/>
        <end position="185"/>
    </location>
</feature>
<dbReference type="CDD" id="cd00167">
    <property type="entry name" value="SANT"/>
    <property type="match status" value="1"/>
</dbReference>
<evidence type="ECO:0000259" key="13">
    <source>
        <dbReference type="PROSITE" id="PS50934"/>
    </source>
</evidence>
<dbReference type="Gene3D" id="3.30.60.90">
    <property type="match status" value="1"/>
</dbReference>
<dbReference type="GO" id="GO:1990414">
    <property type="term" value="P:replication-born double-strand break repair via sister chromatid exchange"/>
    <property type="evidence" value="ECO:0007669"/>
    <property type="project" value="EnsemblFungi"/>
</dbReference>
<dbReference type="GO" id="GO:0005634">
    <property type="term" value="C:nucleus"/>
    <property type="evidence" value="ECO:0007669"/>
    <property type="project" value="UniProtKB-SubCell"/>
</dbReference>
<dbReference type="FunFam" id="1.10.10.60:FF:000115">
    <property type="entry name" value="Transcriptional adapter 2"/>
    <property type="match status" value="1"/>
</dbReference>
<dbReference type="Gene3D" id="1.10.10.10">
    <property type="entry name" value="Winged helix-like DNA-binding domain superfamily/Winged helix DNA-binding domain"/>
    <property type="match status" value="1"/>
</dbReference>
<dbReference type="FunFam" id="3.30.60.90:FF:000008">
    <property type="entry name" value="Transcriptional adapter 2"/>
    <property type="match status" value="1"/>
</dbReference>
<dbReference type="GO" id="GO:0000183">
    <property type="term" value="P:rDNA heterochromatin formation"/>
    <property type="evidence" value="ECO:0007669"/>
    <property type="project" value="EnsemblFungi"/>
</dbReference>
<keyword evidence="3 9" id="KW-0863">Zinc-finger</keyword>
<dbReference type="PIRSF" id="PIRSF025024">
    <property type="entry name" value="Transcriptional_adaptor_2"/>
    <property type="match status" value="1"/>
</dbReference>
<dbReference type="GO" id="GO:0003682">
    <property type="term" value="F:chromatin binding"/>
    <property type="evidence" value="ECO:0007669"/>
    <property type="project" value="EnsemblFungi"/>
</dbReference>
<evidence type="ECO:0000256" key="7">
    <source>
        <dbReference type="ARBA" id="ARBA00023242"/>
    </source>
</evidence>
<dbReference type="OrthoDB" id="270417at2759"/>
<dbReference type="PROSITE" id="PS01357">
    <property type="entry name" value="ZF_ZZ_1"/>
    <property type="match status" value="1"/>
</dbReference>
<dbReference type="InterPro" id="IPR017884">
    <property type="entry name" value="SANT_dom"/>
</dbReference>
<dbReference type="GO" id="GO:0140671">
    <property type="term" value="C:ADA complex"/>
    <property type="evidence" value="ECO:0007669"/>
    <property type="project" value="EnsemblFungi"/>
</dbReference>
<dbReference type="GO" id="GO:0071470">
    <property type="term" value="P:cellular response to osmotic stress"/>
    <property type="evidence" value="ECO:0007669"/>
    <property type="project" value="EnsemblFungi"/>
</dbReference>
<dbReference type="PROSITE" id="PS50090">
    <property type="entry name" value="MYB_LIKE"/>
    <property type="match status" value="1"/>
</dbReference>
<evidence type="ECO:0000256" key="2">
    <source>
        <dbReference type="ARBA" id="ARBA00022723"/>
    </source>
</evidence>
<feature type="domain" description="ZZ-type" evidence="12">
    <location>
        <begin position="16"/>
        <end position="75"/>
    </location>
</feature>
<dbReference type="eggNOG" id="KOG0457">
    <property type="taxonomic scope" value="Eukaryota"/>
</dbReference>
<dbReference type="Gene3D" id="1.10.10.60">
    <property type="entry name" value="Homeodomain-like"/>
    <property type="match status" value="1"/>
</dbReference>
<dbReference type="GO" id="GO:0003713">
    <property type="term" value="F:transcription coactivator activity"/>
    <property type="evidence" value="ECO:0007669"/>
    <property type="project" value="EnsemblFungi"/>
</dbReference>
<dbReference type="Pfam" id="PF04433">
    <property type="entry name" value="SWIRM"/>
    <property type="match status" value="1"/>
</dbReference>
<organism evidence="15 16">
    <name type="scientific">Ophiostoma piceae (strain UAMH 11346)</name>
    <name type="common">Sap stain fungus</name>
    <dbReference type="NCBI Taxonomy" id="1262450"/>
    <lineage>
        <taxon>Eukaryota</taxon>
        <taxon>Fungi</taxon>
        <taxon>Dikarya</taxon>
        <taxon>Ascomycota</taxon>
        <taxon>Pezizomycotina</taxon>
        <taxon>Sordariomycetes</taxon>
        <taxon>Sordariomycetidae</taxon>
        <taxon>Ophiostomatales</taxon>
        <taxon>Ophiostomataceae</taxon>
        <taxon>Ophiostoma</taxon>
    </lineage>
</organism>
<evidence type="ECO:0000256" key="3">
    <source>
        <dbReference type="ARBA" id="ARBA00022771"/>
    </source>
</evidence>
<keyword evidence="5 8" id="KW-0805">Transcription regulation</keyword>
<dbReference type="PROSITE" id="PS50934">
    <property type="entry name" value="SWIRM"/>
    <property type="match status" value="1"/>
</dbReference>
<evidence type="ECO:0000259" key="11">
    <source>
        <dbReference type="PROSITE" id="PS50090"/>
    </source>
</evidence>
<dbReference type="PROSITE" id="PS50135">
    <property type="entry name" value="ZF_ZZ_2"/>
    <property type="match status" value="1"/>
</dbReference>
<dbReference type="InterPro" id="IPR001005">
    <property type="entry name" value="SANT/Myb"/>
</dbReference>
<dbReference type="SUPFAM" id="SSF46689">
    <property type="entry name" value="Homeodomain-like"/>
    <property type="match status" value="2"/>
</dbReference>
<keyword evidence="16" id="KW-1185">Reference proteome</keyword>
<keyword evidence="7 8" id="KW-0539">Nucleus</keyword>
<dbReference type="Pfam" id="PF00249">
    <property type="entry name" value="Myb_DNA-binding"/>
    <property type="match status" value="1"/>
</dbReference>
<dbReference type="InterPro" id="IPR043145">
    <property type="entry name" value="Znf_ZZ_sf"/>
</dbReference>
<dbReference type="PANTHER" id="PTHR12374">
    <property type="entry name" value="TRANSCRIPTIONAL ADAPTOR 2 ADA2 -RELATED"/>
    <property type="match status" value="1"/>
</dbReference>
<dbReference type="GO" id="GO:0010520">
    <property type="term" value="P:regulation of reciprocal meiotic recombination"/>
    <property type="evidence" value="ECO:0007669"/>
    <property type="project" value="EnsemblFungi"/>
</dbReference>
<dbReference type="FunFam" id="1.10.10.10:FF:000087">
    <property type="entry name" value="Transcriptional adapter 2"/>
    <property type="match status" value="1"/>
</dbReference>
<evidence type="ECO:0000259" key="14">
    <source>
        <dbReference type="PROSITE" id="PS51293"/>
    </source>
</evidence>
<sequence>MGNIRKKTAVRGGEGGVKFVCDVCSVDITSTVRIRCAHPACNEYDLCVGCFAKGASSNNHQPATHPYRVIEQNSFPIFDQEWGADEELLLIEGTEIYGLGSWADIADHIGGYRHKDEVRDHYLKVYVESSKFPLPERCSPHDMQLANEISREEFQARKKRRIEERREAAKSAPTLQPKTKPTASVPSCHEIQGYMPGRLEFETEYANEAEEAVQLMQFDPGDGINPRTGEVEPEMELKLTVMEIYNCRLTQRVERKKVIFEHNLLDYRENNKLDKKRTKDERDLINKAKPFARMMNHDDFKEFCDGLTHELFLRQAIAQLQEWRGLKIGDLESGNRYEQEKAQRIQKAIPLGSMDRERLATAQRNNKNQPPPEPPSGAALLLAPDLPLSGPLPNGTAAVADPVIVDGKEIKQEAKGGVNGVHANGVNGVNGINGINGVNGVSVKKEKQPTQPIAGIPQLVLTQDNTPDMQLLTPEEIELCQIVRLQPKPYLMIKEQILKEAMRGNGTLRKKQAKEICRLDTQKGARIFDFFVNAGWVGKA</sequence>
<protein>
    <recommendedName>
        <fullName evidence="8">Transcriptional adapter 2</fullName>
    </recommendedName>
</protein>
<dbReference type="VEuPathDB" id="FungiDB:F503_02524"/>
<dbReference type="SMART" id="SM00717">
    <property type="entry name" value="SANT"/>
    <property type="match status" value="1"/>
</dbReference>
<evidence type="ECO:0000313" key="15">
    <source>
        <dbReference type="EMBL" id="EPE06396.1"/>
    </source>
</evidence>
<keyword evidence="6 8" id="KW-0804">Transcription</keyword>
<dbReference type="GO" id="GO:0046695">
    <property type="term" value="C:SLIK (SAGA-like) complex"/>
    <property type="evidence" value="ECO:0007669"/>
    <property type="project" value="EnsemblFungi"/>
</dbReference>
<dbReference type="PROSITE" id="PS51293">
    <property type="entry name" value="SANT"/>
    <property type="match status" value="1"/>
</dbReference>
<dbReference type="SUPFAM" id="SSF57850">
    <property type="entry name" value="RING/U-box"/>
    <property type="match status" value="1"/>
</dbReference>
<dbReference type="GO" id="GO:0031509">
    <property type="term" value="P:subtelomeric heterochromatin formation"/>
    <property type="evidence" value="ECO:0007669"/>
    <property type="project" value="EnsemblFungi"/>
</dbReference>
<evidence type="ECO:0000256" key="4">
    <source>
        <dbReference type="ARBA" id="ARBA00022833"/>
    </source>
</evidence>
<feature type="region of interest" description="Disordered" evidence="10">
    <location>
        <begin position="159"/>
        <end position="189"/>
    </location>
</feature>
<dbReference type="InterPro" id="IPR000433">
    <property type="entry name" value="Znf_ZZ"/>
</dbReference>
<feature type="domain" description="Myb-like" evidence="11">
    <location>
        <begin position="82"/>
        <end position="126"/>
    </location>
</feature>
<dbReference type="InterPro" id="IPR009057">
    <property type="entry name" value="Homeodomain-like_sf"/>
</dbReference>
<dbReference type="InterPro" id="IPR036388">
    <property type="entry name" value="WH-like_DNA-bd_sf"/>
</dbReference>
<dbReference type="InterPro" id="IPR041983">
    <property type="entry name" value="ADA2-like_ZZ"/>
</dbReference>
<feature type="compositionally biased region" description="Basic and acidic residues" evidence="10">
    <location>
        <begin position="159"/>
        <end position="169"/>
    </location>
</feature>
<dbReference type="EMBL" id="KE148153">
    <property type="protein sequence ID" value="EPE06396.1"/>
    <property type="molecule type" value="Genomic_DNA"/>
</dbReference>
<dbReference type="OMA" id="ISPACYI"/>
<dbReference type="PANTHER" id="PTHR12374:SF20">
    <property type="entry name" value="TRANSCRIPTIONAL ADAPTER 2-ALPHA"/>
    <property type="match status" value="1"/>
</dbReference>